<protein>
    <submittedName>
        <fullName evidence="1">Uncharacterized protein</fullName>
    </submittedName>
</protein>
<evidence type="ECO:0000313" key="1">
    <source>
        <dbReference type="EMBL" id="KAJ2900311.1"/>
    </source>
</evidence>
<accession>A0ACC1MAN0</accession>
<organism evidence="1 2">
    <name type="scientific">Coemansia aciculifera</name>
    <dbReference type="NCBI Taxonomy" id="417176"/>
    <lineage>
        <taxon>Eukaryota</taxon>
        <taxon>Fungi</taxon>
        <taxon>Fungi incertae sedis</taxon>
        <taxon>Zoopagomycota</taxon>
        <taxon>Kickxellomycotina</taxon>
        <taxon>Kickxellomycetes</taxon>
        <taxon>Kickxellales</taxon>
        <taxon>Kickxellaceae</taxon>
        <taxon>Coemansia</taxon>
    </lineage>
</organism>
<dbReference type="Proteomes" id="UP001139981">
    <property type="component" value="Unassembled WGS sequence"/>
</dbReference>
<name>A0ACC1MAN0_9FUNG</name>
<gene>
    <name evidence="1" type="ORF">IWW38_000570</name>
</gene>
<evidence type="ECO:0000313" key="2">
    <source>
        <dbReference type="Proteomes" id="UP001139981"/>
    </source>
</evidence>
<comment type="caution">
    <text evidence="1">The sequence shown here is derived from an EMBL/GenBank/DDBJ whole genome shotgun (WGS) entry which is preliminary data.</text>
</comment>
<dbReference type="EMBL" id="JANBVB010000007">
    <property type="protein sequence ID" value="KAJ2900311.1"/>
    <property type="molecule type" value="Genomic_DNA"/>
</dbReference>
<reference evidence="1" key="1">
    <citation type="submission" date="2022-07" db="EMBL/GenBank/DDBJ databases">
        <title>Phylogenomic reconstructions and comparative analyses of Kickxellomycotina fungi.</title>
        <authorList>
            <person name="Reynolds N.K."/>
            <person name="Stajich J.E."/>
            <person name="Barry K."/>
            <person name="Grigoriev I.V."/>
            <person name="Crous P."/>
            <person name="Smith M.E."/>
        </authorList>
    </citation>
    <scope>NUCLEOTIDE SEQUENCE</scope>
    <source>
        <strain evidence="1">CBS 190363</strain>
    </source>
</reference>
<sequence length="369" mass="41554">MAISADRREVAVVGINAAVLFISFIVLVYVNVNRAYIPLKCKNIPLINALYTTMFLWFLGDIYTYQPTLVHASRPICIATMSWLRMSLGVMSVISCHLLRLYQYQCIFQWRIRATGKHLWIPAILWTILPLTYGILASVLPEGQGNSYVGGDSPMCVAEKPIYFIAVAFTFFLMGLWIYATVLMRRVNVCFNEYRELLVVIITTVCIVILQVVLRWIPAIGDTGFAYNTMASMSDVLIGQTSLFLLVYKPAYHCLVNKDDYLKYFLRTLKRENRQTEYELANGEELARISSSFFGSRSANASGRKSHSGFALTSRLYHKSTGGADVREGGTSIKGFARALYADSQLQSDTDSDFRDVVVHADGPDRMLV</sequence>
<proteinExistence type="predicted"/>
<keyword evidence="2" id="KW-1185">Reference proteome</keyword>